<evidence type="ECO:0000313" key="8">
    <source>
        <dbReference type="EMBL" id="KAJ8655491.1"/>
    </source>
</evidence>
<dbReference type="GO" id="GO:0005634">
    <property type="term" value="C:nucleus"/>
    <property type="evidence" value="ECO:0007669"/>
    <property type="project" value="TreeGrafter"/>
</dbReference>
<keyword evidence="9" id="KW-1185">Reference proteome</keyword>
<proteinExistence type="predicted"/>
<dbReference type="SUPFAM" id="SSF57716">
    <property type="entry name" value="Glucocorticoid receptor-like (DNA-binding domain)"/>
    <property type="match status" value="2"/>
</dbReference>
<dbReference type="PROSITE" id="PS50023">
    <property type="entry name" value="LIM_DOMAIN_2"/>
    <property type="match status" value="3"/>
</dbReference>
<evidence type="ECO:0000256" key="4">
    <source>
        <dbReference type="ARBA" id="ARBA00023038"/>
    </source>
</evidence>
<dbReference type="PANTHER" id="PTHR24205:SF16">
    <property type="entry name" value="GH01042P-RELATED"/>
    <property type="match status" value="1"/>
</dbReference>
<organism evidence="8 9">
    <name type="scientific">Lichtheimia ornata</name>
    <dbReference type="NCBI Taxonomy" id="688661"/>
    <lineage>
        <taxon>Eukaryota</taxon>
        <taxon>Fungi</taxon>
        <taxon>Fungi incertae sedis</taxon>
        <taxon>Mucoromycota</taxon>
        <taxon>Mucoromycotina</taxon>
        <taxon>Mucoromycetes</taxon>
        <taxon>Mucorales</taxon>
        <taxon>Lichtheimiaceae</taxon>
        <taxon>Lichtheimia</taxon>
    </lineage>
</organism>
<feature type="region of interest" description="Disordered" evidence="6">
    <location>
        <begin position="74"/>
        <end position="107"/>
    </location>
</feature>
<dbReference type="GO" id="GO:0003712">
    <property type="term" value="F:transcription coregulator activity"/>
    <property type="evidence" value="ECO:0007669"/>
    <property type="project" value="TreeGrafter"/>
</dbReference>
<dbReference type="RefSeq" id="XP_058340404.1">
    <property type="nucleotide sequence ID" value="XM_058488778.1"/>
</dbReference>
<evidence type="ECO:0000256" key="2">
    <source>
        <dbReference type="ARBA" id="ARBA00022737"/>
    </source>
</evidence>
<accession>A0AAD7XWL2</accession>
<dbReference type="Pfam" id="PF00412">
    <property type="entry name" value="LIM"/>
    <property type="match status" value="2"/>
</dbReference>
<feature type="compositionally biased region" description="Low complexity" evidence="6">
    <location>
        <begin position="362"/>
        <end position="394"/>
    </location>
</feature>
<dbReference type="GeneID" id="83216184"/>
<feature type="domain" description="LIM zinc-binding" evidence="7">
    <location>
        <begin position="468"/>
        <end position="528"/>
    </location>
</feature>
<evidence type="ECO:0000256" key="1">
    <source>
        <dbReference type="ARBA" id="ARBA00022723"/>
    </source>
</evidence>
<dbReference type="InterPro" id="IPR001781">
    <property type="entry name" value="Znf_LIM"/>
</dbReference>
<keyword evidence="1 5" id="KW-0479">Metal-binding</keyword>
<sequence>MMCCNRCGDILSSGKCRKCGGRAVASIIASGMGSVRAVSTTTSEENNQISIADKWQSQYENGILGSPHTVFDAKEKQQQQPSYLKSSTSNGTLRTRRNSSPQGLMGKRNSLSLSLQNSCAQCNQRLRYDTPSYLENGTRYCKSCHTDLFSKGTCSKCKKAVFPQRDTFIEHKTSVWHRDCFRCHGCCVALHDVPMVDLRGRPCCEPCLMAQSGEARQSSTRQVYDIAKLHHPKNDNSSSSIAGTPILIKGSSDTMSSAGSIFGTPKTPPNTRPRIDSQLFHHYQKTLQRDNTAASPPPPPLSPAGSIRSSISGSPLSISPSSSPLSFHSSSSSSTSRVNNASPVQVNGAGTQSPPISALANATTTTRRPTTTTMPPASPVPTSSESTASTSTTTKNGRRMCAECSKPLQGTKVKMPSPSGDIWYHYDCLKCAGCRGHFTESKIVRLGNTIYHPECLPPSEPAEEQQHYKCHTCQKAIKDKCVRNGSKYYHIECFQCRKCQKVLDHSRPFYEVQNEPHCESCVNHTNPRPSNQGPPTPRPTPSHRMRGSTSTPLLPSHRTFDNNPSSLLMHRTRALPRLGGSKYCPRCHASIAIMDEIPGPNATRWHRKCLRCVGCKKQMDSGAKVSENENGESFVQCRGCRDKTGTTPKFVR</sequence>
<feature type="compositionally biased region" description="Polar residues" evidence="6">
    <location>
        <begin position="337"/>
        <end position="355"/>
    </location>
</feature>
<dbReference type="CDD" id="cd08368">
    <property type="entry name" value="LIM"/>
    <property type="match status" value="2"/>
</dbReference>
<dbReference type="PROSITE" id="PS00478">
    <property type="entry name" value="LIM_DOMAIN_1"/>
    <property type="match status" value="2"/>
</dbReference>
<dbReference type="SMART" id="SM00132">
    <property type="entry name" value="LIM"/>
    <property type="match status" value="4"/>
</dbReference>
<dbReference type="PANTHER" id="PTHR24205">
    <property type="entry name" value="FOUR AND A HALF LIM DOMAINS PROTEIN"/>
    <property type="match status" value="1"/>
</dbReference>
<protein>
    <recommendedName>
        <fullName evidence="7">LIM zinc-binding domain-containing protein</fullName>
    </recommendedName>
</protein>
<feature type="compositionally biased region" description="Low complexity" evidence="6">
    <location>
        <begin position="303"/>
        <end position="336"/>
    </location>
</feature>
<evidence type="ECO:0000256" key="5">
    <source>
        <dbReference type="PROSITE-ProRule" id="PRU00125"/>
    </source>
</evidence>
<evidence type="ECO:0000313" key="9">
    <source>
        <dbReference type="Proteomes" id="UP001234581"/>
    </source>
</evidence>
<evidence type="ECO:0000256" key="6">
    <source>
        <dbReference type="SAM" id="MobiDB-lite"/>
    </source>
</evidence>
<keyword evidence="4 5" id="KW-0440">LIM domain</keyword>
<comment type="caution">
    <text evidence="8">The sequence shown here is derived from an EMBL/GenBank/DDBJ whole genome shotgun (WGS) entry which is preliminary data.</text>
</comment>
<dbReference type="EMBL" id="JARTCD010000048">
    <property type="protein sequence ID" value="KAJ8655491.1"/>
    <property type="molecule type" value="Genomic_DNA"/>
</dbReference>
<dbReference type="AlphaFoldDB" id="A0AAD7XWL2"/>
<feature type="region of interest" description="Disordered" evidence="6">
    <location>
        <begin position="230"/>
        <end position="275"/>
    </location>
</feature>
<feature type="domain" description="LIM zinc-binding" evidence="7">
    <location>
        <begin position="152"/>
        <end position="214"/>
    </location>
</feature>
<dbReference type="Gene3D" id="2.10.110.10">
    <property type="entry name" value="Cysteine Rich Protein"/>
    <property type="match status" value="4"/>
</dbReference>
<feature type="region of interest" description="Disordered" evidence="6">
    <location>
        <begin position="523"/>
        <end position="565"/>
    </location>
</feature>
<feature type="compositionally biased region" description="Polar residues" evidence="6">
    <location>
        <begin position="78"/>
        <end position="102"/>
    </location>
</feature>
<keyword evidence="3 5" id="KW-0862">Zinc</keyword>
<name>A0AAD7XWL2_9FUNG</name>
<feature type="domain" description="LIM zinc-binding" evidence="7">
    <location>
        <begin position="582"/>
        <end position="647"/>
    </location>
</feature>
<evidence type="ECO:0000256" key="3">
    <source>
        <dbReference type="ARBA" id="ARBA00022833"/>
    </source>
</evidence>
<keyword evidence="2" id="KW-0677">Repeat</keyword>
<feature type="region of interest" description="Disordered" evidence="6">
    <location>
        <begin position="287"/>
        <end position="398"/>
    </location>
</feature>
<dbReference type="GO" id="GO:0046872">
    <property type="term" value="F:metal ion binding"/>
    <property type="evidence" value="ECO:0007669"/>
    <property type="project" value="UniProtKB-KW"/>
</dbReference>
<evidence type="ECO:0000259" key="7">
    <source>
        <dbReference type="PROSITE" id="PS50023"/>
    </source>
</evidence>
<gene>
    <name evidence="8" type="ORF">O0I10_008777</name>
</gene>
<dbReference type="Proteomes" id="UP001234581">
    <property type="component" value="Unassembled WGS sequence"/>
</dbReference>
<reference evidence="8 9" key="1">
    <citation type="submission" date="2023-03" db="EMBL/GenBank/DDBJ databases">
        <title>Genome sequence of Lichtheimia ornata CBS 291.66.</title>
        <authorList>
            <person name="Mohabir J.T."/>
            <person name="Shea T.P."/>
            <person name="Kurbessoian T."/>
            <person name="Berby B."/>
            <person name="Fontaine J."/>
            <person name="Livny J."/>
            <person name="Gnirke A."/>
            <person name="Stajich J.E."/>
            <person name="Cuomo C.A."/>
        </authorList>
    </citation>
    <scope>NUCLEOTIDE SEQUENCE [LARGE SCALE GENOMIC DNA]</scope>
    <source>
        <strain evidence="8">CBS 291.66</strain>
    </source>
</reference>